<dbReference type="AlphaFoldDB" id="W9VHC5"/>
<keyword evidence="3" id="KW-1185">Reference proteome</keyword>
<dbReference type="STRING" id="1249627.D779_0335"/>
<evidence type="ECO:0000313" key="3">
    <source>
        <dbReference type="Proteomes" id="UP000019460"/>
    </source>
</evidence>
<evidence type="ECO:0000313" key="2">
    <source>
        <dbReference type="EMBL" id="EXJ16401.1"/>
    </source>
</evidence>
<dbReference type="Proteomes" id="UP000019460">
    <property type="component" value="Unassembled WGS sequence"/>
</dbReference>
<accession>W9VHC5</accession>
<organism evidence="2 3">
    <name type="scientific">Imhoffiella purpurea</name>
    <dbReference type="NCBI Taxonomy" id="1249627"/>
    <lineage>
        <taxon>Bacteria</taxon>
        <taxon>Pseudomonadati</taxon>
        <taxon>Pseudomonadota</taxon>
        <taxon>Gammaproteobacteria</taxon>
        <taxon>Chromatiales</taxon>
        <taxon>Chromatiaceae</taxon>
        <taxon>Imhoffiella</taxon>
    </lineage>
</organism>
<protein>
    <submittedName>
        <fullName evidence="2">YecA family protein</fullName>
    </submittedName>
</protein>
<evidence type="ECO:0000256" key="1">
    <source>
        <dbReference type="ARBA" id="ARBA00038308"/>
    </source>
</evidence>
<dbReference type="InterPro" id="IPR036255">
    <property type="entry name" value="YgfB-like_sf"/>
</dbReference>
<dbReference type="SUPFAM" id="SSF101327">
    <property type="entry name" value="YgfB-like"/>
    <property type="match status" value="1"/>
</dbReference>
<gene>
    <name evidence="2" type="ORF">D779_0335</name>
</gene>
<dbReference type="Gene3D" id="1.20.120.740">
    <property type="entry name" value="YgfB uncharacterised protein family UPF0149, PF03695"/>
    <property type="match status" value="1"/>
</dbReference>
<sequence length="192" mass="20957">MGASRRRGEVTDNEYHEVGHLLEATHLVPSPSEAHGILCGLVCGGSKDPVAAWLEHLFSDRDADPAESSEVRQHLEEYGAQAADSARDRSEGLRLLLPDEEAALLERATGVYDWVRGFLFAVGTLGVKESDLSEQGREVIRDFADLTRMDLAGLEESEENEEALMEITEFVRVAAMLIQEERNPPAPGAAGS</sequence>
<comment type="similarity">
    <text evidence="1">Belongs to the UPF0149 family.</text>
</comment>
<dbReference type="PANTHER" id="PTHR37528">
    <property type="entry name" value="UPF0149 PROTEIN YGFB"/>
    <property type="match status" value="1"/>
</dbReference>
<dbReference type="InterPro" id="IPR011978">
    <property type="entry name" value="YgfB-like"/>
</dbReference>
<proteinExistence type="inferred from homology"/>
<dbReference type="PANTHER" id="PTHR37528:SF1">
    <property type="entry name" value="UPF0149 PROTEIN YGFB"/>
    <property type="match status" value="1"/>
</dbReference>
<dbReference type="Pfam" id="PF03695">
    <property type="entry name" value="UPF0149"/>
    <property type="match status" value="1"/>
</dbReference>
<name>W9VHC5_9GAMM</name>
<reference evidence="2 3" key="1">
    <citation type="submission" date="2012-11" db="EMBL/GenBank/DDBJ databases">
        <title>Genome assembly of Thiorhodococcus sp. AK35.</title>
        <authorList>
            <person name="Nupur N."/>
            <person name="Khatri I."/>
            <person name="Subramanian S."/>
            <person name="Pinnaka A."/>
        </authorList>
    </citation>
    <scope>NUCLEOTIDE SEQUENCE [LARGE SCALE GENOMIC DNA]</scope>
    <source>
        <strain evidence="2 3">AK35</strain>
    </source>
</reference>
<dbReference type="eggNOG" id="COG3079">
    <property type="taxonomic scope" value="Bacteria"/>
</dbReference>
<comment type="caution">
    <text evidence="2">The sequence shown here is derived from an EMBL/GenBank/DDBJ whole genome shotgun (WGS) entry which is preliminary data.</text>
</comment>
<dbReference type="GO" id="GO:0005829">
    <property type="term" value="C:cytosol"/>
    <property type="evidence" value="ECO:0007669"/>
    <property type="project" value="TreeGrafter"/>
</dbReference>
<dbReference type="EMBL" id="AONC01000012">
    <property type="protein sequence ID" value="EXJ16401.1"/>
    <property type="molecule type" value="Genomic_DNA"/>
</dbReference>